<comment type="caution">
    <text evidence="2">The sequence shown here is derived from an EMBL/GenBank/DDBJ whole genome shotgun (WGS) entry which is preliminary data.</text>
</comment>
<evidence type="ECO:0000313" key="2">
    <source>
        <dbReference type="EMBL" id="KMO85847.1"/>
    </source>
</evidence>
<proteinExistence type="predicted"/>
<evidence type="ECO:0000313" key="3">
    <source>
        <dbReference type="Proteomes" id="UP000036503"/>
    </source>
</evidence>
<reference evidence="2 3" key="1">
    <citation type="submission" date="2015-06" db="EMBL/GenBank/DDBJ databases">
        <title>Draft genome sequence of beer spoilage bacterium Megasphaera cerevisiae type strain 20462.</title>
        <authorList>
            <person name="Kutumbaka K."/>
            <person name="Pasmowitz J."/>
            <person name="Mategko J."/>
            <person name="Reyes D."/>
            <person name="Friedrich A."/>
            <person name="Han S."/>
            <person name="Martens-Habbena W."/>
            <person name="Neal-McKinney J."/>
            <person name="Janagama H.K."/>
            <person name="Nadala C."/>
            <person name="Samadpour M."/>
        </authorList>
    </citation>
    <scope>NUCLEOTIDE SEQUENCE [LARGE SCALE GENOMIC DNA]</scope>
    <source>
        <strain evidence="2 3">DSM 20462</strain>
    </source>
</reference>
<feature type="region of interest" description="Disordered" evidence="1">
    <location>
        <begin position="55"/>
        <end position="97"/>
    </location>
</feature>
<dbReference type="Proteomes" id="UP000036503">
    <property type="component" value="Unassembled WGS sequence"/>
</dbReference>
<dbReference type="RefSeq" id="WP_048514947.1">
    <property type="nucleotide sequence ID" value="NZ_FUXD01000008.1"/>
</dbReference>
<organism evidence="2 3">
    <name type="scientific">Megasphaera cerevisiae DSM 20462</name>
    <dbReference type="NCBI Taxonomy" id="1122219"/>
    <lineage>
        <taxon>Bacteria</taxon>
        <taxon>Bacillati</taxon>
        <taxon>Bacillota</taxon>
        <taxon>Negativicutes</taxon>
        <taxon>Veillonellales</taxon>
        <taxon>Veillonellaceae</taxon>
        <taxon>Megasphaera</taxon>
    </lineage>
</organism>
<feature type="compositionally biased region" description="Polar residues" evidence="1">
    <location>
        <begin position="56"/>
        <end position="78"/>
    </location>
</feature>
<protein>
    <submittedName>
        <fullName evidence="2">Uncharacterized protein</fullName>
    </submittedName>
</protein>
<sequence>MYIKTTKPYTFVDPKTKEQVFVSPNTDTAVPDWIQGDIVYDRALKDKTLQIVPSPKLQSGSSKIVSESPVTTVSNNNEQSDENKEETAPIGNGSNKS</sequence>
<dbReference type="AlphaFoldDB" id="A0A0J6WVK5"/>
<name>A0A0J6WVK5_9FIRM</name>
<dbReference type="EMBL" id="LEKT01000043">
    <property type="protein sequence ID" value="KMO85847.1"/>
    <property type="molecule type" value="Genomic_DNA"/>
</dbReference>
<accession>A0A0J6WVK5</accession>
<gene>
    <name evidence="2" type="ORF">AB840_11265</name>
</gene>
<keyword evidence="3" id="KW-1185">Reference proteome</keyword>
<dbReference type="InParanoid" id="A0A0J6WVK5"/>
<evidence type="ECO:0000256" key="1">
    <source>
        <dbReference type="SAM" id="MobiDB-lite"/>
    </source>
</evidence>
<dbReference type="PATRIC" id="fig|1122219.3.peg.2205"/>